<accession>A0ABY4RVY6</accession>
<gene>
    <name evidence="2" type="ORF">SK3146_05460</name>
</gene>
<evidence type="ECO:0000313" key="3">
    <source>
        <dbReference type="Proteomes" id="UP001057134"/>
    </source>
</evidence>
<feature type="compositionally biased region" description="Basic residues" evidence="1">
    <location>
        <begin position="413"/>
        <end position="433"/>
    </location>
</feature>
<organism evidence="2 3">
    <name type="scientific">Paenibacillus konkukensis</name>
    <dbReference type="NCBI Taxonomy" id="2020716"/>
    <lineage>
        <taxon>Bacteria</taxon>
        <taxon>Bacillati</taxon>
        <taxon>Bacillota</taxon>
        <taxon>Bacilli</taxon>
        <taxon>Bacillales</taxon>
        <taxon>Paenibacillaceae</taxon>
        <taxon>Paenibacillus</taxon>
    </lineage>
</organism>
<dbReference type="EMBL" id="CP027059">
    <property type="protein sequence ID" value="UQZ86168.1"/>
    <property type="molecule type" value="Genomic_DNA"/>
</dbReference>
<protein>
    <recommendedName>
        <fullName evidence="4">Alpha/beta hydrolase</fullName>
    </recommendedName>
</protein>
<evidence type="ECO:0008006" key="4">
    <source>
        <dbReference type="Google" id="ProtNLM"/>
    </source>
</evidence>
<proteinExistence type="predicted"/>
<keyword evidence="3" id="KW-1185">Reference proteome</keyword>
<sequence length="442" mass="48599">MVSLKDLENKTKSAFKSVADTTEAFINNSINDINAILGGIGSCAEAAGRLGVRITQRALEYETFTARVLFDSGILPTDLVDRAFRVTGQRLVRDPKPKMYYFQNASRYYTGLDDNPVCTEIQFNNFRLTPGRWPIVFIHGAFVPQTVQAAVDYFSSFEAGARLFQSTSSDTRFDYNQFADIYLVSYDSQIFSQDVVNIRNAIATVLGTVVTGNSPDLIAAVAWKELERRASVTANRVLIPFLGKMKELNEAPFVNALVSHSLGCYVAATGANRFMAANPGQRPVFQKWLCMAAALPANAFSGTGITPNAPLVTNPPRGNGLIIGISVWYSIQDSVLPFYDLTTKQLALGQTGALNSVHPVTNFNATPYVGATHYGPLPGSNRSYFELLGPVLRRQVFITEDAATPQFAAPARSSKKRKAAKPPANLKRRKKKPRADIEWFEE</sequence>
<reference evidence="2" key="1">
    <citation type="submission" date="2018-02" db="EMBL/GenBank/DDBJ databases">
        <authorList>
            <person name="Kim S.-K."/>
            <person name="Jung H.-I."/>
            <person name="Lee S.-W."/>
        </authorList>
    </citation>
    <scope>NUCLEOTIDE SEQUENCE</scope>
    <source>
        <strain evidence="2">SK3146</strain>
    </source>
</reference>
<feature type="region of interest" description="Disordered" evidence="1">
    <location>
        <begin position="408"/>
        <end position="442"/>
    </location>
</feature>
<reference evidence="2" key="2">
    <citation type="journal article" date="2021" name="J Anim Sci Technol">
        <title>Complete genome sequence of Paenibacillus konkukensis sp. nov. SK3146 as a potential probiotic strain.</title>
        <authorList>
            <person name="Jung H.I."/>
            <person name="Park S."/>
            <person name="Niu K.M."/>
            <person name="Lee S.W."/>
            <person name="Kothari D."/>
            <person name="Yi K.J."/>
            <person name="Kim S.K."/>
        </authorList>
    </citation>
    <scope>NUCLEOTIDE SEQUENCE</scope>
    <source>
        <strain evidence="2">SK3146</strain>
    </source>
</reference>
<dbReference type="Proteomes" id="UP001057134">
    <property type="component" value="Chromosome"/>
</dbReference>
<name>A0ABY4RVY6_9BACL</name>
<evidence type="ECO:0000256" key="1">
    <source>
        <dbReference type="SAM" id="MobiDB-lite"/>
    </source>
</evidence>
<evidence type="ECO:0000313" key="2">
    <source>
        <dbReference type="EMBL" id="UQZ86168.1"/>
    </source>
</evidence>
<dbReference type="RefSeq" id="WP_249861731.1">
    <property type="nucleotide sequence ID" value="NZ_CP027059.1"/>
</dbReference>